<dbReference type="Pfam" id="PF08544">
    <property type="entry name" value="GHMP_kinases_C"/>
    <property type="match status" value="1"/>
</dbReference>
<evidence type="ECO:0000256" key="7">
    <source>
        <dbReference type="SAM" id="MobiDB-lite"/>
    </source>
</evidence>
<dbReference type="PANTHER" id="PTHR31814">
    <property type="match status" value="1"/>
</dbReference>
<feature type="region of interest" description="Disordered" evidence="7">
    <location>
        <begin position="424"/>
        <end position="444"/>
    </location>
</feature>
<dbReference type="GO" id="GO:0005524">
    <property type="term" value="F:ATP binding"/>
    <property type="evidence" value="ECO:0007669"/>
    <property type="project" value="UniProtKB-KW"/>
</dbReference>
<dbReference type="GO" id="GO:0019287">
    <property type="term" value="P:isopentenyl diphosphate biosynthetic process, mevalonate pathway"/>
    <property type="evidence" value="ECO:0007669"/>
    <property type="project" value="UniProtKB-UniPathway"/>
</dbReference>
<name>A0A366KB28_9BIFI</name>
<dbReference type="InterPro" id="IPR036554">
    <property type="entry name" value="GHMP_kinase_C_sf"/>
</dbReference>
<dbReference type="EMBL" id="PDCH01000015">
    <property type="protein sequence ID" value="RBP98936.1"/>
    <property type="molecule type" value="Genomic_DNA"/>
</dbReference>
<evidence type="ECO:0000313" key="10">
    <source>
        <dbReference type="EMBL" id="RBP98936.1"/>
    </source>
</evidence>
<dbReference type="UniPathway" id="UPA00057">
    <property type="reaction ID" value="UER00099"/>
</dbReference>
<evidence type="ECO:0000256" key="4">
    <source>
        <dbReference type="ARBA" id="ARBA00022741"/>
    </source>
</evidence>
<dbReference type="Proteomes" id="UP000252345">
    <property type="component" value="Unassembled WGS sequence"/>
</dbReference>
<feature type="domain" description="GHMP kinase C-terminal" evidence="9">
    <location>
        <begin position="284"/>
        <end position="350"/>
    </location>
</feature>
<keyword evidence="11" id="KW-1185">Reference proteome</keyword>
<evidence type="ECO:0000256" key="2">
    <source>
        <dbReference type="ARBA" id="ARBA00012958"/>
    </source>
</evidence>
<dbReference type="InterPro" id="IPR020568">
    <property type="entry name" value="Ribosomal_Su5_D2-typ_SF"/>
</dbReference>
<dbReference type="PRINTS" id="PR00959">
    <property type="entry name" value="MEVGALKINASE"/>
</dbReference>
<keyword evidence="5 10" id="KW-0418">Kinase</keyword>
<comment type="pathway">
    <text evidence="1">Isoprenoid biosynthesis; isopentenyl diphosphate biosynthesis via mevalonate pathway; isopentenyl diphosphate from (R)-mevalonate: step 2/3.</text>
</comment>
<evidence type="ECO:0000256" key="6">
    <source>
        <dbReference type="ARBA" id="ARBA00022840"/>
    </source>
</evidence>
<dbReference type="GO" id="GO:0004631">
    <property type="term" value="F:phosphomevalonate kinase activity"/>
    <property type="evidence" value="ECO:0007669"/>
    <property type="project" value="UniProtKB-EC"/>
</dbReference>
<dbReference type="InterPro" id="IPR035102">
    <property type="entry name" value="Phosphomevalonate_kinase"/>
</dbReference>
<evidence type="ECO:0000256" key="5">
    <source>
        <dbReference type="ARBA" id="ARBA00022777"/>
    </source>
</evidence>
<protein>
    <recommendedName>
        <fullName evidence="2">phosphomevalonate kinase</fullName>
        <ecNumber evidence="2">2.7.4.2</ecNumber>
    </recommendedName>
</protein>
<evidence type="ECO:0000259" key="9">
    <source>
        <dbReference type="Pfam" id="PF08544"/>
    </source>
</evidence>
<dbReference type="AlphaFoldDB" id="A0A366KB28"/>
<dbReference type="SUPFAM" id="SSF54211">
    <property type="entry name" value="Ribosomal protein S5 domain 2-like"/>
    <property type="match status" value="1"/>
</dbReference>
<feature type="domain" description="GHMP kinase N-terminal" evidence="8">
    <location>
        <begin position="100"/>
        <end position="190"/>
    </location>
</feature>
<dbReference type="NCBIfam" id="TIGR01220">
    <property type="entry name" value="Pmev_kin_Gr_pos"/>
    <property type="match status" value="1"/>
</dbReference>
<evidence type="ECO:0000256" key="1">
    <source>
        <dbReference type="ARBA" id="ARBA00005017"/>
    </source>
</evidence>
<comment type="caution">
    <text evidence="10">The sequence shown here is derived from an EMBL/GenBank/DDBJ whole genome shotgun (WGS) entry which is preliminary data.</text>
</comment>
<evidence type="ECO:0000313" key="11">
    <source>
        <dbReference type="Proteomes" id="UP000252345"/>
    </source>
</evidence>
<dbReference type="EC" id="2.7.4.2" evidence="2"/>
<sequence length="444" mass="45896">MGKMSRVAVIKQAQAAGKLYLAGEYAVVEPGHPAVLVAVDRTLTARVSGPGTDRVGGAADTQTGRIESAGHPEACTDWHREEGVLTPDVRPDRPSYLLAAVRTVEELVIERGIAPRSFDLDISSRLDAQSGKKYGLGSSAAVAVATVRALLDFYGLALSPMETYKLAYLATGRAQSLGSGGDLAASLFGGCIRFCSPDRAWVRERVAATSLSRLIEEPWPALSITRLRAFGPDSPLRLLVGWTGSPASTPSLVASVKQRSGDGRRGRYERFLDDSDTCVDALAGALDAGDLGEVRECVAQARTLLTGLSALTDTAIETPALRTLVELALVRGAAAKSSGAGGGDCGIAIVGGQDSRGDESSLDGKLVQETQGAQPSQPFEGASERGSGSVPAQGQAAAVRAAWARAGIEPLDVSVIRPLASLENWAPASAGPGGAAPGADKERA</sequence>
<dbReference type="InterPro" id="IPR006204">
    <property type="entry name" value="GHMP_kinase_N_dom"/>
</dbReference>
<proteinExistence type="predicted"/>
<gene>
    <name evidence="10" type="ORF">CRD59_06475</name>
</gene>
<organism evidence="10 11">
    <name type="scientific">Bifidobacterium xylocopae</name>
    <dbReference type="NCBI Taxonomy" id="2493119"/>
    <lineage>
        <taxon>Bacteria</taxon>
        <taxon>Bacillati</taxon>
        <taxon>Actinomycetota</taxon>
        <taxon>Actinomycetes</taxon>
        <taxon>Bifidobacteriales</taxon>
        <taxon>Bifidobacteriaceae</taxon>
        <taxon>Bifidobacterium</taxon>
    </lineage>
</organism>
<accession>A0A366KB28</accession>
<keyword evidence="3" id="KW-0808">Transferase</keyword>
<dbReference type="InterPro" id="IPR014721">
    <property type="entry name" value="Ribsml_uS5_D2-typ_fold_subgr"/>
</dbReference>
<feature type="compositionally biased region" description="Polar residues" evidence="7">
    <location>
        <begin position="368"/>
        <end position="377"/>
    </location>
</feature>
<dbReference type="InterPro" id="IPR013750">
    <property type="entry name" value="GHMP_kinase_C_dom"/>
</dbReference>
<evidence type="ECO:0000259" key="8">
    <source>
        <dbReference type="Pfam" id="PF00288"/>
    </source>
</evidence>
<dbReference type="Pfam" id="PF00288">
    <property type="entry name" value="GHMP_kinases_N"/>
    <property type="match status" value="1"/>
</dbReference>
<keyword evidence="4" id="KW-0547">Nucleotide-binding</keyword>
<dbReference type="PANTHER" id="PTHR31814:SF2">
    <property type="entry name" value="PHOSPHOMEVALONATE KINASE"/>
    <property type="match status" value="1"/>
</dbReference>
<dbReference type="InterPro" id="IPR005917">
    <property type="entry name" value="Pmev_kinase_bact"/>
</dbReference>
<feature type="region of interest" description="Disordered" evidence="7">
    <location>
        <begin position="351"/>
        <end position="393"/>
    </location>
</feature>
<dbReference type="Gene3D" id="3.30.70.890">
    <property type="entry name" value="GHMP kinase, C-terminal domain"/>
    <property type="match status" value="1"/>
</dbReference>
<keyword evidence="6" id="KW-0067">ATP-binding</keyword>
<reference evidence="10 11" key="1">
    <citation type="submission" date="2017-10" db="EMBL/GenBank/DDBJ databases">
        <title>Bifidobacterium xylocopum sp. nov. and Bifidobacterium aemilianum sp. nov., from the carpenter bee (Xylocopa violacea) digestive tract.</title>
        <authorList>
            <person name="Alberoni D."/>
            <person name="Baffoni L."/>
            <person name="Di Gioia D."/>
            <person name="Gaggia F."/>
            <person name="Biavati B."/>
        </authorList>
    </citation>
    <scope>NUCLEOTIDE SEQUENCE [LARGE SCALE GENOMIC DNA]</scope>
    <source>
        <strain evidence="10 11">XV2</strain>
    </source>
</reference>
<dbReference type="Gene3D" id="3.30.230.10">
    <property type="match status" value="1"/>
</dbReference>
<evidence type="ECO:0000256" key="3">
    <source>
        <dbReference type="ARBA" id="ARBA00022679"/>
    </source>
</evidence>
<dbReference type="SUPFAM" id="SSF55060">
    <property type="entry name" value="GHMP Kinase, C-terminal domain"/>
    <property type="match status" value="1"/>
</dbReference>